<dbReference type="Gene3D" id="3.90.1200.10">
    <property type="match status" value="1"/>
</dbReference>
<dbReference type="EMBL" id="MDJZ01000010">
    <property type="protein sequence ID" value="OUE25874.1"/>
    <property type="molecule type" value="Genomic_DNA"/>
</dbReference>
<proteinExistence type="predicted"/>
<evidence type="ECO:0000259" key="2">
    <source>
        <dbReference type="Pfam" id="PF01636"/>
    </source>
</evidence>
<keyword evidence="4" id="KW-1185">Reference proteome</keyword>
<accession>A0A251YNQ1</accession>
<feature type="region of interest" description="Disordered" evidence="1">
    <location>
        <begin position="1"/>
        <end position="25"/>
    </location>
</feature>
<keyword evidence="3" id="KW-0808">Transferase</keyword>
<feature type="domain" description="Aminoglycoside phosphotransferase" evidence="2">
    <location>
        <begin position="112"/>
        <end position="157"/>
    </location>
</feature>
<protein>
    <submittedName>
        <fullName evidence="3">Phosphotransferase enzyme family protein</fullName>
    </submittedName>
</protein>
<dbReference type="OrthoDB" id="236897at2"/>
<dbReference type="RefSeq" id="WP_086514194.1">
    <property type="nucleotide sequence ID" value="NZ_MDJZ01000010.1"/>
</dbReference>
<dbReference type="SUPFAM" id="SSF56112">
    <property type="entry name" value="Protein kinase-like (PK-like)"/>
    <property type="match status" value="1"/>
</dbReference>
<dbReference type="AlphaFoldDB" id="A0A251YNQ1"/>
<dbReference type="Proteomes" id="UP000195101">
    <property type="component" value="Unassembled WGS sequence"/>
</dbReference>
<evidence type="ECO:0000313" key="4">
    <source>
        <dbReference type="Proteomes" id="UP000195101"/>
    </source>
</evidence>
<organism evidence="3 4">
    <name type="scientific">Clavibacter michiganensis</name>
    <dbReference type="NCBI Taxonomy" id="28447"/>
    <lineage>
        <taxon>Bacteria</taxon>
        <taxon>Bacillati</taxon>
        <taxon>Actinomycetota</taxon>
        <taxon>Actinomycetes</taxon>
        <taxon>Micrococcales</taxon>
        <taxon>Microbacteriaceae</taxon>
        <taxon>Clavibacter</taxon>
    </lineage>
</organism>
<dbReference type="GO" id="GO:0016740">
    <property type="term" value="F:transferase activity"/>
    <property type="evidence" value="ECO:0007669"/>
    <property type="project" value="UniProtKB-KW"/>
</dbReference>
<evidence type="ECO:0000256" key="1">
    <source>
        <dbReference type="SAM" id="MobiDB-lite"/>
    </source>
</evidence>
<reference evidence="3 4" key="1">
    <citation type="submission" date="2016-08" db="EMBL/GenBank/DDBJ databases">
        <title>Genome sequence of Clavibacter michiganensis spp strain CFBP8019.</title>
        <authorList>
            <person name="Thapa S.P."/>
            <person name="Coaker G."/>
            <person name="Jacques M.-A."/>
        </authorList>
    </citation>
    <scope>NUCLEOTIDE SEQUENCE [LARGE SCALE GENOMIC DNA]</scope>
    <source>
        <strain evidence="3">CFBP8019</strain>
    </source>
</reference>
<evidence type="ECO:0000313" key="3">
    <source>
        <dbReference type="EMBL" id="OUE25874.1"/>
    </source>
</evidence>
<name>A0A251YNQ1_9MICO</name>
<dbReference type="InterPro" id="IPR002575">
    <property type="entry name" value="Aminoglycoside_PTrfase"/>
</dbReference>
<comment type="caution">
    <text evidence="3">The sequence shown here is derived from an EMBL/GenBank/DDBJ whole genome shotgun (WGS) entry which is preliminary data.</text>
</comment>
<dbReference type="Pfam" id="PF01636">
    <property type="entry name" value="APH"/>
    <property type="match status" value="1"/>
</dbReference>
<feature type="compositionally biased region" description="Basic and acidic residues" evidence="1">
    <location>
        <begin position="12"/>
        <end position="21"/>
    </location>
</feature>
<dbReference type="InterPro" id="IPR011009">
    <property type="entry name" value="Kinase-like_dom_sf"/>
</dbReference>
<gene>
    <name evidence="3" type="ORF">BFL37_05705</name>
</gene>
<sequence>MDGPLDGGNMNRVERSGDTVTRDAGPWTPTVHRWLRHLALAGVEGIPQPLGIEGGRERLTFMHGDVPVYPLPRWIWADDVLVQAGRRLRELHDASVGFALDGAVWQSNTKVPSEVICHNDFAPHNLVFADGRLTGVIDMDMASPGPRIWDIAYLATRAVPLSGSPQDGAPGMDDARRRVELLLGAYGSDATWADVLRVAMLRLHDLAAMSLAKADELGKPHLRDDAACYRDDAAFLRGILDAERAHPGRADAHPA</sequence>